<protein>
    <submittedName>
        <fullName evidence="1">Uncharacterized protein</fullName>
    </submittedName>
</protein>
<dbReference type="AlphaFoldDB" id="A0A060SE13"/>
<organism evidence="1 2">
    <name type="scientific">Pycnoporus cinnabarinus</name>
    <name type="common">Cinnabar-red polypore</name>
    <name type="synonym">Trametes cinnabarina</name>
    <dbReference type="NCBI Taxonomy" id="5643"/>
    <lineage>
        <taxon>Eukaryota</taxon>
        <taxon>Fungi</taxon>
        <taxon>Dikarya</taxon>
        <taxon>Basidiomycota</taxon>
        <taxon>Agaricomycotina</taxon>
        <taxon>Agaricomycetes</taxon>
        <taxon>Polyporales</taxon>
        <taxon>Polyporaceae</taxon>
        <taxon>Trametes</taxon>
    </lineage>
</organism>
<dbReference type="InterPro" id="IPR011990">
    <property type="entry name" value="TPR-like_helical_dom_sf"/>
</dbReference>
<dbReference type="STRING" id="5643.A0A060SE13"/>
<sequence>MQAVKIDASYAKAWARLAAASAGLGKRQETVDAWQRALAVLPVEKLTPAQQKQRDLYSTKLSEAKAKAAERAQGYTPPHITLSVRDEDKPWNRAAKVVQELLPSNTWNSSTIVSAFKNWSSGLEMMNQLRIIQTSAGPGCFGHMGVIERLSNAVIEDSRAFVLMDQDFFSKYNQKGEDECSLLPNVLPDDSSIHTEVVVEVSQSRAWKDGGAKTVMEEAPKRVQREGWDTTRFALAVTVRGWLLRAFMQENVMHDIGAALDFYTSAIEVIQWGMQRWRDVPINEKGSIFQASFLRGVKCLRLDACIKAYTEHRGPSSKMPLSQILAGANELLDELSAAPGEPDEETGIPYFMCFTRYPLAHAHSLRGFYHQHIARNARQAGSPALEVSESFQAAAAAYMQAADIFPQDDEKHVMHLHFAVDALMEAGSPASQILGLLDRIRDGIPIVKRIWEFSADAVSGCDAMLYRDMSLRKRLVQRMQDGQIAADGIICTLEHRRLHD</sequence>
<accession>A0A060SE13</accession>
<dbReference type="Proteomes" id="UP000029665">
    <property type="component" value="Unassembled WGS sequence"/>
</dbReference>
<gene>
    <name evidence="1" type="ORF">BN946_scf184990.g10</name>
</gene>
<evidence type="ECO:0000313" key="1">
    <source>
        <dbReference type="EMBL" id="CDO72727.1"/>
    </source>
</evidence>
<dbReference type="EMBL" id="CCBP010000116">
    <property type="protein sequence ID" value="CDO72727.1"/>
    <property type="molecule type" value="Genomic_DNA"/>
</dbReference>
<name>A0A060SE13_PYCCI</name>
<evidence type="ECO:0000313" key="2">
    <source>
        <dbReference type="Proteomes" id="UP000029665"/>
    </source>
</evidence>
<reference evidence="1" key="1">
    <citation type="submission" date="2014-01" db="EMBL/GenBank/DDBJ databases">
        <title>The genome of the white-rot fungus Pycnoporus cinnabarinus: a basidiomycete model with a versatile arsenal for lignocellulosic biomass breakdown.</title>
        <authorList>
            <person name="Levasseur A."/>
            <person name="Lomascolo A."/>
            <person name="Ruiz-Duenas F.J."/>
            <person name="Uzan E."/>
            <person name="Piumi F."/>
            <person name="Kues U."/>
            <person name="Ram A.F.J."/>
            <person name="Murat C."/>
            <person name="Haon M."/>
            <person name="Benoit I."/>
            <person name="Arfi Y."/>
            <person name="Chevret D."/>
            <person name="Drula E."/>
            <person name="Kwon M.J."/>
            <person name="Gouret P."/>
            <person name="Lesage-Meessen L."/>
            <person name="Lombard V."/>
            <person name="Mariette J."/>
            <person name="Noirot C."/>
            <person name="Park J."/>
            <person name="Patyshakuliyeva A."/>
            <person name="Wieneger R.A.B."/>
            <person name="Wosten H.A.B."/>
            <person name="Martin F."/>
            <person name="Coutinho P.M."/>
            <person name="de Vries R."/>
            <person name="Martinez A.T."/>
            <person name="Klopp C."/>
            <person name="Pontarotti P."/>
            <person name="Henrissat B."/>
            <person name="Record E."/>
        </authorList>
    </citation>
    <scope>NUCLEOTIDE SEQUENCE [LARGE SCALE GENOMIC DNA]</scope>
    <source>
        <strain evidence="1">BRFM137</strain>
    </source>
</reference>
<dbReference type="Gene3D" id="1.25.40.10">
    <property type="entry name" value="Tetratricopeptide repeat domain"/>
    <property type="match status" value="1"/>
</dbReference>
<dbReference type="OrthoDB" id="2423701at2759"/>
<dbReference type="OMA" id="KRIWEFS"/>
<dbReference type="HOGENOM" id="CLU_037233_0_0_1"/>
<comment type="caution">
    <text evidence="1">The sequence shown here is derived from an EMBL/GenBank/DDBJ whole genome shotgun (WGS) entry which is preliminary data.</text>
</comment>
<keyword evidence="2" id="KW-1185">Reference proteome</keyword>
<proteinExistence type="predicted"/>